<sequence>MLKKSLALLSGVMIAFAAYAGGSNMLRHGHPDTYVVRKGDTLWSIAARFLNKPWLWPELWQANPQIHNPHHIYPGDVLSLAYLGNGEPSLVLKPRVIATPLNQAVAPIPLSELQTYLVDLRVFDHRDTLSKAPYVVGFEQNELRGIPGQFVYVMGLHDAKPGERFAVVRPSHVFTTFNADAGSRDQIAQDLDDDVSQYNGPWHRNTIGDGHFGKGHTLGYEAQVIGTIAVLRVNKPGEPVTTLLQSSTMEIRKGDRILPLDPHPYDSNYYPHAPKALPPNMRVIAFNDAFDAAGPKQVVALSAGSAEGVNNGQTYAIWQPGEHIINDVESSSFDHTFSKKVTLPSEFVGHVMIFRTFDHVSYGLIMDAQGPVKLGDKLELPE</sequence>
<proteinExistence type="predicted"/>
<dbReference type="Pfam" id="PF01476">
    <property type="entry name" value="LysM"/>
    <property type="match status" value="1"/>
</dbReference>
<dbReference type="InterPro" id="IPR052196">
    <property type="entry name" value="Bact_Kbp"/>
</dbReference>
<dbReference type="PANTHER" id="PTHR34700">
    <property type="entry name" value="POTASSIUM BINDING PROTEIN KBP"/>
    <property type="match status" value="1"/>
</dbReference>
<keyword evidence="4" id="KW-1185">Reference proteome</keyword>
<dbReference type="STRING" id="993689.GCA_002077135_00951"/>
<dbReference type="SMART" id="SM00257">
    <property type="entry name" value="LysM"/>
    <property type="match status" value="1"/>
</dbReference>
<name>A0A4S3KCF5_9GAMM</name>
<dbReference type="Gene3D" id="3.10.350.10">
    <property type="entry name" value="LysM domain"/>
    <property type="match status" value="1"/>
</dbReference>
<gene>
    <name evidence="3" type="ORF">B1806_16320</name>
</gene>
<dbReference type="AlphaFoldDB" id="A0A4S3KCF5"/>
<dbReference type="InterPro" id="IPR036779">
    <property type="entry name" value="LysM_dom_sf"/>
</dbReference>
<feature type="chain" id="PRO_5020366511" evidence="1">
    <location>
        <begin position="21"/>
        <end position="382"/>
    </location>
</feature>
<feature type="domain" description="LysM" evidence="2">
    <location>
        <begin position="32"/>
        <end position="80"/>
    </location>
</feature>
<evidence type="ECO:0000313" key="4">
    <source>
        <dbReference type="Proteomes" id="UP000307749"/>
    </source>
</evidence>
<reference evidence="3 4" key="1">
    <citation type="submission" date="2017-02" db="EMBL/GenBank/DDBJ databases">
        <title>Whole genome sequencing of Metallibacterium scheffleri DSM 24874 (T).</title>
        <authorList>
            <person name="Kumar S."/>
            <person name="Patil P."/>
            <person name="Patil P.B."/>
        </authorList>
    </citation>
    <scope>NUCLEOTIDE SEQUENCE [LARGE SCALE GENOMIC DNA]</scope>
    <source>
        <strain evidence="3 4">DSM 24874</strain>
    </source>
</reference>
<dbReference type="SUPFAM" id="SSF54106">
    <property type="entry name" value="LysM domain"/>
    <property type="match status" value="1"/>
</dbReference>
<keyword evidence="1" id="KW-0732">Signal</keyword>
<dbReference type="CDD" id="cd00118">
    <property type="entry name" value="LysM"/>
    <property type="match status" value="1"/>
</dbReference>
<feature type="signal peptide" evidence="1">
    <location>
        <begin position="1"/>
        <end position="20"/>
    </location>
</feature>
<dbReference type="OrthoDB" id="9765158at2"/>
<accession>A0A4S3KCF5</accession>
<evidence type="ECO:0000313" key="3">
    <source>
        <dbReference type="EMBL" id="THD06097.1"/>
    </source>
</evidence>
<dbReference type="EMBL" id="MWQO01000102">
    <property type="protein sequence ID" value="THD06097.1"/>
    <property type="molecule type" value="Genomic_DNA"/>
</dbReference>
<dbReference type="RefSeq" id="WP_081126303.1">
    <property type="nucleotide sequence ID" value="NZ_LDOS01000001.1"/>
</dbReference>
<organism evidence="3 4">
    <name type="scientific">Metallibacterium scheffleri</name>
    <dbReference type="NCBI Taxonomy" id="993689"/>
    <lineage>
        <taxon>Bacteria</taxon>
        <taxon>Pseudomonadati</taxon>
        <taxon>Pseudomonadota</taxon>
        <taxon>Gammaproteobacteria</taxon>
        <taxon>Lysobacterales</taxon>
        <taxon>Rhodanobacteraceae</taxon>
        <taxon>Metallibacterium</taxon>
    </lineage>
</organism>
<dbReference type="InterPro" id="IPR018392">
    <property type="entry name" value="LysM"/>
</dbReference>
<evidence type="ECO:0000259" key="2">
    <source>
        <dbReference type="PROSITE" id="PS51782"/>
    </source>
</evidence>
<comment type="caution">
    <text evidence="3">The sequence shown here is derived from an EMBL/GenBank/DDBJ whole genome shotgun (WGS) entry which is preliminary data.</text>
</comment>
<evidence type="ECO:0000256" key="1">
    <source>
        <dbReference type="SAM" id="SignalP"/>
    </source>
</evidence>
<dbReference type="PROSITE" id="PS51782">
    <property type="entry name" value="LYSM"/>
    <property type="match status" value="1"/>
</dbReference>
<dbReference type="Proteomes" id="UP000307749">
    <property type="component" value="Unassembled WGS sequence"/>
</dbReference>
<protein>
    <submittedName>
        <fullName evidence="3">Peptidoglycan-binding protein</fullName>
    </submittedName>
</protein>
<dbReference type="PANTHER" id="PTHR34700:SF4">
    <property type="entry name" value="PHAGE-LIKE ELEMENT PBSX PROTEIN XKDP"/>
    <property type="match status" value="1"/>
</dbReference>